<dbReference type="PANTHER" id="PTHR24305:SF166">
    <property type="entry name" value="CYTOCHROME P450 12A4, MITOCHONDRIAL-RELATED"/>
    <property type="match status" value="1"/>
</dbReference>
<comment type="cofactor">
    <cofactor evidence="2">
        <name>heme</name>
        <dbReference type="ChEBI" id="CHEBI:30413"/>
    </cofactor>
</comment>
<gene>
    <name evidence="3" type="ORF">RclHR1_05720012</name>
</gene>
<sequence length="181" mass="21241">MTDKEILGNIFDAMAGGTDTVNVKRRLSQEFDEILGNDFTKPITNKELDELEYCKAVIKETYRHTPIAVWIGRILYSAIMKRKDYWTDPEKFDPNRFYKIEESDKYLLEKQHIKNSYTLFDGGIRACPGRKLAIIELKFLLSSIYRKYDIEMVDQNAPLNYFSDVLTVCKDLMAKVKPRKY</sequence>
<keyword evidence="2" id="KW-0408">Iron</keyword>
<keyword evidence="2" id="KW-0349">Heme</keyword>
<dbReference type="GO" id="GO:0020037">
    <property type="term" value="F:heme binding"/>
    <property type="evidence" value="ECO:0007669"/>
    <property type="project" value="InterPro"/>
</dbReference>
<evidence type="ECO:0000256" key="1">
    <source>
        <dbReference type="ARBA" id="ARBA00010617"/>
    </source>
</evidence>
<name>A0A2Z6SGR3_9GLOM</name>
<dbReference type="Gene3D" id="1.10.630.10">
    <property type="entry name" value="Cytochrome P450"/>
    <property type="match status" value="1"/>
</dbReference>
<comment type="similarity">
    <text evidence="1">Belongs to the cytochrome P450 family.</text>
</comment>
<dbReference type="PRINTS" id="PR00463">
    <property type="entry name" value="EP450I"/>
</dbReference>
<dbReference type="InterPro" id="IPR001128">
    <property type="entry name" value="Cyt_P450"/>
</dbReference>
<protein>
    <recommendedName>
        <fullName evidence="5">Cytochrome P450</fullName>
    </recommendedName>
</protein>
<dbReference type="InterPro" id="IPR050121">
    <property type="entry name" value="Cytochrome_P450_monoxygenase"/>
</dbReference>
<dbReference type="GO" id="GO:0004497">
    <property type="term" value="F:monooxygenase activity"/>
    <property type="evidence" value="ECO:0007669"/>
    <property type="project" value="InterPro"/>
</dbReference>
<dbReference type="InterPro" id="IPR002401">
    <property type="entry name" value="Cyt_P450_E_grp-I"/>
</dbReference>
<proteinExistence type="inferred from homology"/>
<evidence type="ECO:0000313" key="4">
    <source>
        <dbReference type="Proteomes" id="UP000247702"/>
    </source>
</evidence>
<feature type="binding site" description="axial binding residue" evidence="2">
    <location>
        <position position="127"/>
    </location>
    <ligand>
        <name>heme</name>
        <dbReference type="ChEBI" id="CHEBI:30413"/>
    </ligand>
    <ligandPart>
        <name>Fe</name>
        <dbReference type="ChEBI" id="CHEBI:18248"/>
    </ligandPart>
</feature>
<dbReference type="CDD" id="cd00302">
    <property type="entry name" value="cytochrome_P450"/>
    <property type="match status" value="1"/>
</dbReference>
<dbReference type="AlphaFoldDB" id="A0A2Z6SGR3"/>
<dbReference type="SUPFAM" id="SSF48264">
    <property type="entry name" value="Cytochrome P450"/>
    <property type="match status" value="1"/>
</dbReference>
<dbReference type="Pfam" id="PF00067">
    <property type="entry name" value="p450"/>
    <property type="match status" value="2"/>
</dbReference>
<dbReference type="GO" id="GO:0016705">
    <property type="term" value="F:oxidoreductase activity, acting on paired donors, with incorporation or reduction of molecular oxygen"/>
    <property type="evidence" value="ECO:0007669"/>
    <property type="project" value="InterPro"/>
</dbReference>
<dbReference type="Proteomes" id="UP000247702">
    <property type="component" value="Unassembled WGS sequence"/>
</dbReference>
<reference evidence="3 4" key="1">
    <citation type="submission" date="2017-11" db="EMBL/GenBank/DDBJ databases">
        <title>The genome of Rhizophagus clarus HR1 reveals common genetic basis of auxotrophy among arbuscular mycorrhizal fungi.</title>
        <authorList>
            <person name="Kobayashi Y."/>
        </authorList>
    </citation>
    <scope>NUCLEOTIDE SEQUENCE [LARGE SCALE GENOMIC DNA]</scope>
    <source>
        <strain evidence="3 4">HR1</strain>
    </source>
</reference>
<dbReference type="GO" id="GO:0005506">
    <property type="term" value="F:iron ion binding"/>
    <property type="evidence" value="ECO:0007669"/>
    <property type="project" value="InterPro"/>
</dbReference>
<dbReference type="PRINTS" id="PR00385">
    <property type="entry name" value="P450"/>
</dbReference>
<comment type="caution">
    <text evidence="3">The sequence shown here is derived from an EMBL/GenBank/DDBJ whole genome shotgun (WGS) entry which is preliminary data.</text>
</comment>
<evidence type="ECO:0000256" key="2">
    <source>
        <dbReference type="PIRSR" id="PIRSR602401-1"/>
    </source>
</evidence>
<dbReference type="PANTHER" id="PTHR24305">
    <property type="entry name" value="CYTOCHROME P450"/>
    <property type="match status" value="1"/>
</dbReference>
<dbReference type="InterPro" id="IPR036396">
    <property type="entry name" value="Cyt_P450_sf"/>
</dbReference>
<evidence type="ECO:0000313" key="3">
    <source>
        <dbReference type="EMBL" id="GBC04539.1"/>
    </source>
</evidence>
<keyword evidence="2" id="KW-0479">Metal-binding</keyword>
<accession>A0A2Z6SGR3</accession>
<evidence type="ECO:0008006" key="5">
    <source>
        <dbReference type="Google" id="ProtNLM"/>
    </source>
</evidence>
<keyword evidence="4" id="KW-1185">Reference proteome</keyword>
<organism evidence="3 4">
    <name type="scientific">Rhizophagus clarus</name>
    <dbReference type="NCBI Taxonomy" id="94130"/>
    <lineage>
        <taxon>Eukaryota</taxon>
        <taxon>Fungi</taxon>
        <taxon>Fungi incertae sedis</taxon>
        <taxon>Mucoromycota</taxon>
        <taxon>Glomeromycotina</taxon>
        <taxon>Glomeromycetes</taxon>
        <taxon>Glomerales</taxon>
        <taxon>Glomeraceae</taxon>
        <taxon>Rhizophagus</taxon>
    </lineage>
</organism>
<dbReference type="EMBL" id="BEXD01003951">
    <property type="protein sequence ID" value="GBC04539.1"/>
    <property type="molecule type" value="Genomic_DNA"/>
</dbReference>
<dbReference type="STRING" id="94130.A0A2Z6SGR3"/>